<evidence type="ECO:0000256" key="6">
    <source>
        <dbReference type="ARBA" id="ARBA00022989"/>
    </source>
</evidence>
<keyword evidence="10" id="KW-1185">Reference proteome</keyword>
<gene>
    <name evidence="9" type="ORF">G9U51_02760</name>
</gene>
<comment type="similarity">
    <text evidence="2">Belongs to the CorA metal ion transporter (MIT) (TC 1.A.35) family.</text>
</comment>
<evidence type="ECO:0000256" key="2">
    <source>
        <dbReference type="ARBA" id="ARBA00009765"/>
    </source>
</evidence>
<keyword evidence="3" id="KW-0813">Transport</keyword>
<dbReference type="InterPro" id="IPR002523">
    <property type="entry name" value="MgTranspt_CorA/ZnTranspt_ZntB"/>
</dbReference>
<dbReference type="GO" id="GO:0015095">
    <property type="term" value="F:magnesium ion transmembrane transporter activity"/>
    <property type="evidence" value="ECO:0007669"/>
    <property type="project" value="TreeGrafter"/>
</dbReference>
<keyword evidence="7 8" id="KW-0472">Membrane</keyword>
<evidence type="ECO:0000256" key="1">
    <source>
        <dbReference type="ARBA" id="ARBA00004651"/>
    </source>
</evidence>
<evidence type="ECO:0000256" key="8">
    <source>
        <dbReference type="SAM" id="Phobius"/>
    </source>
</evidence>
<dbReference type="InterPro" id="IPR045861">
    <property type="entry name" value="CorA_cytoplasmic_dom"/>
</dbReference>
<comment type="caution">
    <text evidence="9">The sequence shown here is derived from an EMBL/GenBank/DDBJ whole genome shotgun (WGS) entry which is preliminary data.</text>
</comment>
<evidence type="ECO:0000256" key="3">
    <source>
        <dbReference type="ARBA" id="ARBA00022448"/>
    </source>
</evidence>
<keyword evidence="6 8" id="KW-1133">Transmembrane helix</keyword>
<dbReference type="PANTHER" id="PTHR46494">
    <property type="entry name" value="CORA FAMILY METAL ION TRANSPORTER (EUROFUNG)"/>
    <property type="match status" value="1"/>
</dbReference>
<dbReference type="GO" id="GO:0005886">
    <property type="term" value="C:plasma membrane"/>
    <property type="evidence" value="ECO:0007669"/>
    <property type="project" value="UniProtKB-SubCell"/>
</dbReference>
<dbReference type="AlphaFoldDB" id="A0A967B2Z9"/>
<dbReference type="GO" id="GO:0015087">
    <property type="term" value="F:cobalt ion transmembrane transporter activity"/>
    <property type="evidence" value="ECO:0007669"/>
    <property type="project" value="TreeGrafter"/>
</dbReference>
<protein>
    <submittedName>
        <fullName evidence="9">Magnesium transporter CorA family protein</fullName>
    </submittedName>
</protein>
<keyword evidence="4" id="KW-1003">Cell membrane</keyword>
<dbReference type="GO" id="GO:0000287">
    <property type="term" value="F:magnesium ion binding"/>
    <property type="evidence" value="ECO:0007669"/>
    <property type="project" value="TreeGrafter"/>
</dbReference>
<feature type="transmembrane region" description="Helical" evidence="8">
    <location>
        <begin position="292"/>
        <end position="312"/>
    </location>
</feature>
<dbReference type="SUPFAM" id="SSF144083">
    <property type="entry name" value="Magnesium transport protein CorA, transmembrane region"/>
    <property type="match status" value="1"/>
</dbReference>
<evidence type="ECO:0000256" key="5">
    <source>
        <dbReference type="ARBA" id="ARBA00022692"/>
    </source>
</evidence>
<accession>A0A967B2Z9</accession>
<evidence type="ECO:0000256" key="4">
    <source>
        <dbReference type="ARBA" id="ARBA00022475"/>
    </source>
</evidence>
<dbReference type="Gene3D" id="3.30.460.20">
    <property type="entry name" value="CorA soluble domain-like"/>
    <property type="match status" value="1"/>
</dbReference>
<comment type="subcellular location">
    <subcellularLocation>
        <location evidence="1">Cell membrane</location>
        <topology evidence="1">Multi-pass membrane protein</topology>
    </subcellularLocation>
</comment>
<feature type="transmembrane region" description="Helical" evidence="8">
    <location>
        <begin position="262"/>
        <end position="280"/>
    </location>
</feature>
<organism evidence="9 10">
    <name type="scientific">Metallococcus carri</name>
    <dbReference type="NCBI Taxonomy" id="1656884"/>
    <lineage>
        <taxon>Bacteria</taxon>
        <taxon>Bacillati</taxon>
        <taxon>Actinomycetota</taxon>
        <taxon>Actinomycetes</taxon>
        <taxon>Micrococcales</taxon>
        <taxon>Dermacoccaceae</taxon>
        <taxon>Metallococcus</taxon>
    </lineage>
</organism>
<dbReference type="Pfam" id="PF01544">
    <property type="entry name" value="CorA"/>
    <property type="match status" value="1"/>
</dbReference>
<dbReference type="GO" id="GO:0050897">
    <property type="term" value="F:cobalt ion binding"/>
    <property type="evidence" value="ECO:0007669"/>
    <property type="project" value="TreeGrafter"/>
</dbReference>
<reference evidence="9" key="1">
    <citation type="submission" date="2020-03" db="EMBL/GenBank/DDBJ databases">
        <title>Draft sequencing of Calidifontibacter sp. DB0510.</title>
        <authorList>
            <person name="Kim D.-U."/>
        </authorList>
    </citation>
    <scope>NUCLEOTIDE SEQUENCE</scope>
    <source>
        <strain evidence="9">DB0510</strain>
    </source>
</reference>
<dbReference type="SUPFAM" id="SSF143865">
    <property type="entry name" value="CorA soluble domain-like"/>
    <property type="match status" value="1"/>
</dbReference>
<name>A0A967B2Z9_9MICO</name>
<dbReference type="InterPro" id="IPR045863">
    <property type="entry name" value="CorA_TM1_TM2"/>
</dbReference>
<dbReference type="PANTHER" id="PTHR46494:SF1">
    <property type="entry name" value="CORA FAMILY METAL ION TRANSPORTER (EUROFUNG)"/>
    <property type="match status" value="1"/>
</dbReference>
<dbReference type="CDD" id="cd12822">
    <property type="entry name" value="TmCorA-like"/>
    <property type="match status" value="1"/>
</dbReference>
<sequence length="318" mass="36265">MHCRVWKNGKLIGTEVARDKILDALRDPDHLVWLDLVEATAEEFAWIAEAFQLAPTEIEDITAPHERPKVTRRGTHLFFTTYSATVVDGELRMRRISGFVLPQGMVTVRQADFPIEAALRTWEENADLLAHGPRALVHGLMDSVVDGHFETIQTFDDRVEALDDVLFERERTGPDFLREIYGLRRDLVSLRRVVLPMREVVNALVRHGGRTDPDLDPWFDDLYDHVLRAGEWTDSLRDLVSSIFETNLSLQDARLNMIMRQLAAWAAIIAVPTAITGWFGQNVPYPGFSQTWGFWASVLLIVAGSAGLYWAFRRRGWV</sequence>
<dbReference type="Gene3D" id="1.20.58.340">
    <property type="entry name" value="Magnesium transport protein CorA, transmembrane region"/>
    <property type="match status" value="2"/>
</dbReference>
<dbReference type="Proteomes" id="UP000744769">
    <property type="component" value="Unassembled WGS sequence"/>
</dbReference>
<dbReference type="EMBL" id="JAAOIV010000002">
    <property type="protein sequence ID" value="NHN54702.1"/>
    <property type="molecule type" value="Genomic_DNA"/>
</dbReference>
<proteinExistence type="inferred from homology"/>
<evidence type="ECO:0000313" key="9">
    <source>
        <dbReference type="EMBL" id="NHN54702.1"/>
    </source>
</evidence>
<evidence type="ECO:0000256" key="7">
    <source>
        <dbReference type="ARBA" id="ARBA00023136"/>
    </source>
</evidence>
<evidence type="ECO:0000313" key="10">
    <source>
        <dbReference type="Proteomes" id="UP000744769"/>
    </source>
</evidence>
<keyword evidence="5 8" id="KW-0812">Transmembrane</keyword>